<name>A0A397W629_9GLOM</name>
<proteinExistence type="predicted"/>
<dbReference type="Proteomes" id="UP000266673">
    <property type="component" value="Unassembled WGS sequence"/>
</dbReference>
<comment type="caution">
    <text evidence="1">The sequence shown here is derived from an EMBL/GenBank/DDBJ whole genome shotgun (WGS) entry which is preliminary data.</text>
</comment>
<dbReference type="AlphaFoldDB" id="A0A397W629"/>
<dbReference type="OrthoDB" id="4062651at2759"/>
<evidence type="ECO:0000313" key="1">
    <source>
        <dbReference type="EMBL" id="RIB26776.1"/>
    </source>
</evidence>
<evidence type="ECO:0000313" key="2">
    <source>
        <dbReference type="Proteomes" id="UP000266673"/>
    </source>
</evidence>
<keyword evidence="2" id="KW-1185">Reference proteome</keyword>
<gene>
    <name evidence="1" type="ORF">C2G38_2162551</name>
</gene>
<protein>
    <recommendedName>
        <fullName evidence="3">Protein kinase domain-containing protein</fullName>
    </recommendedName>
</protein>
<organism evidence="1 2">
    <name type="scientific">Gigaspora rosea</name>
    <dbReference type="NCBI Taxonomy" id="44941"/>
    <lineage>
        <taxon>Eukaryota</taxon>
        <taxon>Fungi</taxon>
        <taxon>Fungi incertae sedis</taxon>
        <taxon>Mucoromycota</taxon>
        <taxon>Glomeromycotina</taxon>
        <taxon>Glomeromycetes</taxon>
        <taxon>Diversisporales</taxon>
        <taxon>Gigasporaceae</taxon>
        <taxon>Gigaspora</taxon>
    </lineage>
</organism>
<evidence type="ECO:0008006" key="3">
    <source>
        <dbReference type="Google" id="ProtNLM"/>
    </source>
</evidence>
<accession>A0A397W629</accession>
<reference evidence="1 2" key="1">
    <citation type="submission" date="2018-06" db="EMBL/GenBank/DDBJ databases">
        <title>Comparative genomics reveals the genomic features of Rhizophagus irregularis, R. cerebriforme, R. diaphanum and Gigaspora rosea, and their symbiotic lifestyle signature.</title>
        <authorList>
            <person name="Morin E."/>
            <person name="San Clemente H."/>
            <person name="Chen E.C.H."/>
            <person name="De La Providencia I."/>
            <person name="Hainaut M."/>
            <person name="Kuo A."/>
            <person name="Kohler A."/>
            <person name="Murat C."/>
            <person name="Tang N."/>
            <person name="Roy S."/>
            <person name="Loubradou J."/>
            <person name="Henrissat B."/>
            <person name="Grigoriev I.V."/>
            <person name="Corradi N."/>
            <person name="Roux C."/>
            <person name="Martin F.M."/>
        </authorList>
    </citation>
    <scope>NUCLEOTIDE SEQUENCE [LARGE SCALE GENOMIC DNA]</scope>
    <source>
        <strain evidence="1 2">DAOM 194757</strain>
    </source>
</reference>
<dbReference type="EMBL" id="QKWP01000124">
    <property type="protein sequence ID" value="RIB26776.1"/>
    <property type="molecule type" value="Genomic_DNA"/>
</dbReference>
<sequence>MTQTQIYRHSSDDTNANLYPLCQNDILFDMNLAVDIYNSGVIMAELSIRRSPHYNIEYDEETAIRIYGESIF</sequence>